<dbReference type="GO" id="GO:0003723">
    <property type="term" value="F:RNA binding"/>
    <property type="evidence" value="ECO:0007669"/>
    <property type="project" value="TreeGrafter"/>
</dbReference>
<dbReference type="InterPro" id="IPR027548">
    <property type="entry name" value="Ribosomal_eS19_archaeal"/>
</dbReference>
<evidence type="ECO:0000256" key="6">
    <source>
        <dbReference type="SAM" id="MobiDB-lite"/>
    </source>
</evidence>
<keyword evidence="8" id="KW-1185">Reference proteome</keyword>
<dbReference type="NCBIfam" id="NF006811">
    <property type="entry name" value="PRK09333.1"/>
    <property type="match status" value="1"/>
</dbReference>
<dbReference type="GO" id="GO:0000028">
    <property type="term" value="P:ribosomal small subunit assembly"/>
    <property type="evidence" value="ECO:0007669"/>
    <property type="project" value="TreeGrafter"/>
</dbReference>
<sequence>MVKVFDVDANDLIEFAKEELKKNEALAQPEWALFAKSGVSRERPPEQEDFWYIRAAALLRKLYVKGPIGISRLRTEYGGRKNRGSRPEHHYPSGGKIIRVLLQQLEKAGYVKKGKKGREITPAGIKFLDSIAFKVSKTPKVEKHREKEIRPEIEKIDKEKAKEKKKGEGEIKLVEPVKKKK</sequence>
<dbReference type="InterPro" id="IPR036390">
    <property type="entry name" value="WH_DNA-bd_sf"/>
</dbReference>
<keyword evidence="3 5" id="KW-0687">Ribonucleoprotein</keyword>
<evidence type="ECO:0000256" key="4">
    <source>
        <dbReference type="ARBA" id="ARBA00035143"/>
    </source>
</evidence>
<dbReference type="SUPFAM" id="SSF46785">
    <property type="entry name" value="Winged helix' DNA-binding domain"/>
    <property type="match status" value="1"/>
</dbReference>
<evidence type="ECO:0000313" key="7">
    <source>
        <dbReference type="EMBL" id="HIK00950.1"/>
    </source>
</evidence>
<dbReference type="AlphaFoldDB" id="A0A832X6K4"/>
<dbReference type="GO" id="GO:0006412">
    <property type="term" value="P:translation"/>
    <property type="evidence" value="ECO:0007669"/>
    <property type="project" value="UniProtKB-UniRule"/>
</dbReference>
<dbReference type="FunFam" id="1.10.10.10:FF:000449">
    <property type="entry name" value="30S ribosomal protein S19e"/>
    <property type="match status" value="1"/>
</dbReference>
<protein>
    <recommendedName>
        <fullName evidence="4 5">Small ribosomal subunit protein eS19</fullName>
    </recommendedName>
</protein>
<dbReference type="Proteomes" id="UP000646946">
    <property type="component" value="Unassembled WGS sequence"/>
</dbReference>
<dbReference type="EMBL" id="DVAB01000049">
    <property type="protein sequence ID" value="HIK00950.1"/>
    <property type="molecule type" value="Genomic_DNA"/>
</dbReference>
<comment type="subunit">
    <text evidence="5">Part of the 30S ribosomal subunit.</text>
</comment>
<keyword evidence="2 5" id="KW-0689">Ribosomal protein</keyword>
<dbReference type="HAMAP" id="MF_01474">
    <property type="entry name" value="Ribosomal_eS19"/>
    <property type="match status" value="1"/>
</dbReference>
<dbReference type="SMART" id="SM01413">
    <property type="entry name" value="Ribosomal_S19e"/>
    <property type="match status" value="1"/>
</dbReference>
<name>A0A832X6K4_9ARCH</name>
<evidence type="ECO:0000256" key="3">
    <source>
        <dbReference type="ARBA" id="ARBA00023274"/>
    </source>
</evidence>
<organism evidence="7 8">
    <name type="scientific">Candidatus Naiadarchaeum limnaeum</name>
    <dbReference type="NCBI Taxonomy" id="2756139"/>
    <lineage>
        <taxon>Archaea</taxon>
        <taxon>Candidatus Undinarchaeota</taxon>
        <taxon>Candidatus Undinarchaeia</taxon>
        <taxon>Candidatus Naiadarchaeales</taxon>
        <taxon>Candidatus Naiadarchaeaceae</taxon>
        <taxon>Candidatus Naiadarchaeum</taxon>
    </lineage>
</organism>
<proteinExistence type="inferred from homology"/>
<dbReference type="Gene3D" id="1.10.10.10">
    <property type="entry name" value="Winged helix-like DNA-binding domain superfamily/Winged helix DNA-binding domain"/>
    <property type="match status" value="1"/>
</dbReference>
<dbReference type="InterPro" id="IPR036388">
    <property type="entry name" value="WH-like_DNA-bd_sf"/>
</dbReference>
<gene>
    <name evidence="5" type="primary">rps19e</name>
    <name evidence="7" type="ORF">H1016_05460</name>
</gene>
<accession>A0A832X6K4</accession>
<dbReference type="GO" id="GO:0022627">
    <property type="term" value="C:cytosolic small ribosomal subunit"/>
    <property type="evidence" value="ECO:0007669"/>
    <property type="project" value="TreeGrafter"/>
</dbReference>
<evidence type="ECO:0000256" key="2">
    <source>
        <dbReference type="ARBA" id="ARBA00022980"/>
    </source>
</evidence>
<dbReference type="PANTHER" id="PTHR11710:SF0">
    <property type="entry name" value="40S RIBOSOMAL PROTEIN S19"/>
    <property type="match status" value="1"/>
</dbReference>
<comment type="caution">
    <text evidence="7">The sequence shown here is derived from an EMBL/GenBank/DDBJ whole genome shotgun (WGS) entry which is preliminary data.</text>
</comment>
<dbReference type="PANTHER" id="PTHR11710">
    <property type="entry name" value="40S RIBOSOMAL PROTEIN S19"/>
    <property type="match status" value="1"/>
</dbReference>
<evidence type="ECO:0000256" key="5">
    <source>
        <dbReference type="HAMAP-Rule" id="MF_01474"/>
    </source>
</evidence>
<feature type="region of interest" description="Disordered" evidence="6">
    <location>
        <begin position="159"/>
        <end position="181"/>
    </location>
</feature>
<reference evidence="7 8" key="1">
    <citation type="journal article" name="Nat. Commun.">
        <title>Undinarchaeota illuminate DPANN phylogeny and the impact of gene transfer on archaeal evolution.</title>
        <authorList>
            <person name="Dombrowski N."/>
            <person name="Williams T.A."/>
            <person name="Sun J."/>
            <person name="Woodcroft B.J."/>
            <person name="Lee J.H."/>
            <person name="Minh B.Q."/>
            <person name="Rinke C."/>
            <person name="Spang A."/>
        </authorList>
    </citation>
    <scope>NUCLEOTIDE SEQUENCE [LARGE SCALE GENOMIC DNA]</scope>
    <source>
        <strain evidence="7">MAG_bin1129</strain>
    </source>
</reference>
<dbReference type="InterPro" id="IPR001266">
    <property type="entry name" value="Ribosomal_eS19"/>
</dbReference>
<evidence type="ECO:0000313" key="8">
    <source>
        <dbReference type="Proteomes" id="UP000646946"/>
    </source>
</evidence>
<dbReference type="InterPro" id="IPR018277">
    <property type="entry name" value="Ribosomal_eS19_CS"/>
</dbReference>
<evidence type="ECO:0000256" key="1">
    <source>
        <dbReference type="ARBA" id="ARBA00010014"/>
    </source>
</evidence>
<dbReference type="PROSITE" id="PS00628">
    <property type="entry name" value="RIBOSOMAL_S19E"/>
    <property type="match status" value="1"/>
</dbReference>
<dbReference type="Pfam" id="PF01090">
    <property type="entry name" value="Ribosomal_S19e"/>
    <property type="match status" value="1"/>
</dbReference>
<comment type="similarity">
    <text evidence="1 5">Belongs to the eukaryotic ribosomal protein eS19 family.</text>
</comment>
<dbReference type="GO" id="GO:0003735">
    <property type="term" value="F:structural constituent of ribosome"/>
    <property type="evidence" value="ECO:0007669"/>
    <property type="project" value="InterPro"/>
</dbReference>
<comment type="function">
    <text evidence="5">May be involved in maturation of the 30S ribosomal subunit.</text>
</comment>